<keyword evidence="7" id="KW-1185">Reference proteome</keyword>
<sequence length="122" mass="13886">MVILIVNGDHDFRNIVRIILKPYGYDVVEAGSYREGFWRAVEFKPQIVLMDNIITSKSGIDLCRDIQAISGMQATEFLIFTDFDDELEKVVGISIMGVIKKPYIFPELRKLLPFSSIQEQAG</sequence>
<organism evidence="4 6">
    <name type="scientific">Candidatus Chlorohelix allophototropha</name>
    <dbReference type="NCBI Taxonomy" id="3003348"/>
    <lineage>
        <taxon>Bacteria</taxon>
        <taxon>Bacillati</taxon>
        <taxon>Chloroflexota</taxon>
        <taxon>Chloroflexia</taxon>
        <taxon>Candidatus Chloroheliales</taxon>
        <taxon>Candidatus Chloroheliaceae</taxon>
        <taxon>Candidatus Chlorohelix</taxon>
    </lineage>
</organism>
<reference evidence="5" key="2">
    <citation type="journal article" date="2024" name="Nature">
        <title>Anoxygenic phototroph of the Chloroflexota uses a type I reaction centre.</title>
        <authorList>
            <person name="Tsuji J.M."/>
            <person name="Shaw N.A."/>
            <person name="Nagashima S."/>
            <person name="Venkiteswaran J.J."/>
            <person name="Schiff S.L."/>
            <person name="Watanabe T."/>
            <person name="Fukui M."/>
            <person name="Hanada S."/>
            <person name="Tank M."/>
            <person name="Neufeld J.D."/>
        </authorList>
    </citation>
    <scope>NUCLEOTIDE SEQUENCE</scope>
    <source>
        <strain evidence="5">L227-S17</strain>
    </source>
</reference>
<evidence type="ECO:0000256" key="1">
    <source>
        <dbReference type="ARBA" id="ARBA00022553"/>
    </source>
</evidence>
<evidence type="ECO:0000313" key="5">
    <source>
        <dbReference type="EMBL" id="WJW68578.1"/>
    </source>
</evidence>
<feature type="modified residue" description="4-aspartylphosphate" evidence="2">
    <location>
        <position position="51"/>
    </location>
</feature>
<protein>
    <submittedName>
        <fullName evidence="4 5">Response regulator</fullName>
    </submittedName>
</protein>
<dbReference type="AlphaFoldDB" id="A0A8T7M903"/>
<keyword evidence="1 2" id="KW-0597">Phosphoprotein</keyword>
<evidence type="ECO:0000313" key="6">
    <source>
        <dbReference type="Proteomes" id="UP000521676"/>
    </source>
</evidence>
<accession>A0A8T7M903</accession>
<dbReference type="PROSITE" id="PS50110">
    <property type="entry name" value="RESPONSE_REGULATORY"/>
    <property type="match status" value="1"/>
</dbReference>
<dbReference type="CDD" id="cd00156">
    <property type="entry name" value="REC"/>
    <property type="match status" value="1"/>
</dbReference>
<proteinExistence type="predicted"/>
<dbReference type="SMART" id="SM00448">
    <property type="entry name" value="REC"/>
    <property type="match status" value="1"/>
</dbReference>
<dbReference type="InterPro" id="IPR050595">
    <property type="entry name" value="Bact_response_regulator"/>
</dbReference>
<feature type="domain" description="Response regulatory" evidence="3">
    <location>
        <begin position="2"/>
        <end position="116"/>
    </location>
</feature>
<dbReference type="Proteomes" id="UP000521676">
    <property type="component" value="Unassembled WGS sequence"/>
</dbReference>
<dbReference type="EMBL" id="JACATZ010000003">
    <property type="protein sequence ID" value="NWJ48648.1"/>
    <property type="molecule type" value="Genomic_DNA"/>
</dbReference>
<dbReference type="Pfam" id="PF00072">
    <property type="entry name" value="Response_reg"/>
    <property type="match status" value="1"/>
</dbReference>
<dbReference type="InterPro" id="IPR001789">
    <property type="entry name" value="Sig_transdc_resp-reg_receiver"/>
</dbReference>
<evidence type="ECO:0000313" key="7">
    <source>
        <dbReference type="Proteomes" id="UP001431572"/>
    </source>
</evidence>
<dbReference type="PANTHER" id="PTHR44591:SF3">
    <property type="entry name" value="RESPONSE REGULATORY DOMAIN-CONTAINING PROTEIN"/>
    <property type="match status" value="1"/>
</dbReference>
<dbReference type="InterPro" id="IPR011006">
    <property type="entry name" value="CheY-like_superfamily"/>
</dbReference>
<dbReference type="Gene3D" id="3.40.50.2300">
    <property type="match status" value="1"/>
</dbReference>
<dbReference type="PANTHER" id="PTHR44591">
    <property type="entry name" value="STRESS RESPONSE REGULATOR PROTEIN 1"/>
    <property type="match status" value="1"/>
</dbReference>
<name>A0A8T7M903_9CHLR</name>
<gene>
    <name evidence="4" type="ORF">HXX08_22540</name>
    <name evidence="5" type="ORF">OZ401_004192</name>
</gene>
<dbReference type="SUPFAM" id="SSF52172">
    <property type="entry name" value="CheY-like"/>
    <property type="match status" value="1"/>
</dbReference>
<reference evidence="4 6" key="1">
    <citation type="submission" date="2020-06" db="EMBL/GenBank/DDBJ databases">
        <title>Anoxygenic phototrophic Chloroflexota member uses a Type I reaction center.</title>
        <authorList>
            <person name="Tsuji J.M."/>
            <person name="Shaw N.A."/>
            <person name="Nagashima S."/>
            <person name="Venkiteswaran J."/>
            <person name="Schiff S.L."/>
            <person name="Hanada S."/>
            <person name="Tank M."/>
            <person name="Neufeld J.D."/>
        </authorList>
    </citation>
    <scope>NUCLEOTIDE SEQUENCE [LARGE SCALE GENOMIC DNA]</scope>
    <source>
        <strain evidence="4">L227-S17</strain>
    </source>
</reference>
<dbReference type="RefSeq" id="WP_341470483.1">
    <property type="nucleotide sequence ID" value="NZ_CP128400.1"/>
</dbReference>
<evidence type="ECO:0000259" key="3">
    <source>
        <dbReference type="PROSITE" id="PS50110"/>
    </source>
</evidence>
<evidence type="ECO:0000256" key="2">
    <source>
        <dbReference type="PROSITE-ProRule" id="PRU00169"/>
    </source>
</evidence>
<dbReference type="GO" id="GO:0000160">
    <property type="term" value="P:phosphorelay signal transduction system"/>
    <property type="evidence" value="ECO:0007669"/>
    <property type="project" value="InterPro"/>
</dbReference>
<evidence type="ECO:0000313" key="4">
    <source>
        <dbReference type="EMBL" id="NWJ48648.1"/>
    </source>
</evidence>
<dbReference type="EMBL" id="CP128400">
    <property type="protein sequence ID" value="WJW68578.1"/>
    <property type="molecule type" value="Genomic_DNA"/>
</dbReference>
<dbReference type="Proteomes" id="UP001431572">
    <property type="component" value="Chromosome 2"/>
</dbReference>